<accession>A0ABU5DUP9</accession>
<organism evidence="1 2">
    <name type="scientific">Dongia rigui</name>
    <dbReference type="NCBI Taxonomy" id="940149"/>
    <lineage>
        <taxon>Bacteria</taxon>
        <taxon>Pseudomonadati</taxon>
        <taxon>Pseudomonadota</taxon>
        <taxon>Alphaproteobacteria</taxon>
        <taxon>Rhodospirillales</taxon>
        <taxon>Dongiaceae</taxon>
        <taxon>Dongia</taxon>
    </lineage>
</organism>
<keyword evidence="2" id="KW-1185">Reference proteome</keyword>
<reference evidence="1 2" key="1">
    <citation type="journal article" date="2013" name="Antonie Van Leeuwenhoek">
        <title>Dongia rigui sp. nov., isolated from freshwater of a large wetland in Korea.</title>
        <authorList>
            <person name="Baik K.S."/>
            <person name="Hwang Y.M."/>
            <person name="Choi J.S."/>
            <person name="Kwon J."/>
            <person name="Seong C.N."/>
        </authorList>
    </citation>
    <scope>NUCLEOTIDE SEQUENCE [LARGE SCALE GENOMIC DNA]</scope>
    <source>
        <strain evidence="1 2">04SU4-P</strain>
    </source>
</reference>
<evidence type="ECO:0000313" key="1">
    <source>
        <dbReference type="EMBL" id="MDY0871026.1"/>
    </source>
</evidence>
<sequence length="73" mass="8400">MRSRYVFDDVIELTTPIRLKNGVTGYISGRCWNVRRGVEEYDAMLEGNQMIRGLVAHDFEVTGQPRLDRVRAA</sequence>
<evidence type="ECO:0000313" key="2">
    <source>
        <dbReference type="Proteomes" id="UP001271769"/>
    </source>
</evidence>
<dbReference type="EMBL" id="JAXCLX010000001">
    <property type="protein sequence ID" value="MDY0871026.1"/>
    <property type="molecule type" value="Genomic_DNA"/>
</dbReference>
<gene>
    <name evidence="1" type="ORF">SMD31_03805</name>
</gene>
<proteinExistence type="predicted"/>
<dbReference type="RefSeq" id="WP_320499395.1">
    <property type="nucleotide sequence ID" value="NZ_JAXCLX010000001.1"/>
</dbReference>
<comment type="caution">
    <text evidence="1">The sequence shown here is derived from an EMBL/GenBank/DDBJ whole genome shotgun (WGS) entry which is preliminary data.</text>
</comment>
<dbReference type="Proteomes" id="UP001271769">
    <property type="component" value="Unassembled WGS sequence"/>
</dbReference>
<name>A0ABU5DUP9_9PROT</name>
<protein>
    <submittedName>
        <fullName evidence="1">Uncharacterized protein</fullName>
    </submittedName>
</protein>